<dbReference type="InterPro" id="IPR047048">
    <property type="entry name" value="TlyA"/>
</dbReference>
<dbReference type="Proteomes" id="UP000188388">
    <property type="component" value="Unassembled WGS sequence"/>
</dbReference>
<keyword evidence="5" id="KW-0489">Methyltransferase</keyword>
<keyword evidence="6" id="KW-1185">Reference proteome</keyword>
<dbReference type="STRING" id="1631249.BQ8794_50364"/>
<comment type="similarity">
    <text evidence="2">Belongs to the TlyA family.</text>
</comment>
<gene>
    <name evidence="5" type="primary">tlyA</name>
    <name evidence="5" type="ORF">BQ8794_50364</name>
</gene>
<dbReference type="PROSITE" id="PS50889">
    <property type="entry name" value="S4"/>
    <property type="match status" value="1"/>
</dbReference>
<dbReference type="EMBL" id="FTPD01000045">
    <property type="protein sequence ID" value="SIT58262.1"/>
    <property type="molecule type" value="Genomic_DNA"/>
</dbReference>
<dbReference type="Gene3D" id="3.10.290.10">
    <property type="entry name" value="RNA-binding S4 domain"/>
    <property type="match status" value="1"/>
</dbReference>
<evidence type="ECO:0000313" key="5">
    <source>
        <dbReference type="EMBL" id="SIT58262.1"/>
    </source>
</evidence>
<organism evidence="5 6">
    <name type="scientific">Mesorhizobium prunaredense</name>
    <dbReference type="NCBI Taxonomy" id="1631249"/>
    <lineage>
        <taxon>Bacteria</taxon>
        <taxon>Pseudomonadati</taxon>
        <taxon>Pseudomonadota</taxon>
        <taxon>Alphaproteobacteria</taxon>
        <taxon>Hyphomicrobiales</taxon>
        <taxon>Phyllobacteriaceae</taxon>
        <taxon>Mesorhizobium</taxon>
    </lineage>
</organism>
<dbReference type="GO" id="GO:0003723">
    <property type="term" value="F:RNA binding"/>
    <property type="evidence" value="ECO:0007669"/>
    <property type="project" value="UniProtKB-KW"/>
</dbReference>
<name>A0A1R3VEG0_9HYPH</name>
<dbReference type="PANTHER" id="PTHR32319:SF0">
    <property type="entry name" value="BACTERIAL HEMOLYSIN-LIKE PROTEIN"/>
    <property type="match status" value="1"/>
</dbReference>
<protein>
    <submittedName>
        <fullName evidence="5">16S/23S rRNA (Cytidine-2'-O)-methyltransferase TlyA</fullName>
        <ecNumber evidence="5">2.1.1.226</ecNumber>
        <ecNumber evidence="5">2.1.1.227</ecNumber>
    </submittedName>
</protein>
<keyword evidence="5" id="KW-0808">Transferase</keyword>
<dbReference type="SUPFAM" id="SSF55174">
    <property type="entry name" value="Alpha-L RNA-binding motif"/>
    <property type="match status" value="1"/>
</dbReference>
<dbReference type="InterPro" id="IPR004538">
    <property type="entry name" value="Hemolysin_A/TlyA"/>
</dbReference>
<dbReference type="InterPro" id="IPR002877">
    <property type="entry name" value="RNA_MeTrfase_FtsJ_dom"/>
</dbReference>
<dbReference type="Gene3D" id="3.40.50.150">
    <property type="entry name" value="Vaccinia Virus protein VP39"/>
    <property type="match status" value="1"/>
</dbReference>
<dbReference type="EC" id="2.1.1.227" evidence="5"/>
<dbReference type="InterPro" id="IPR002942">
    <property type="entry name" value="S4_RNA-bd"/>
</dbReference>
<reference evidence="6" key="1">
    <citation type="submission" date="2017-01" db="EMBL/GenBank/DDBJ databases">
        <authorList>
            <person name="Brunel B."/>
        </authorList>
    </citation>
    <scope>NUCLEOTIDE SEQUENCE [LARGE SCALE GENOMIC DNA]</scope>
</reference>
<keyword evidence="1 3" id="KW-0694">RNA-binding</keyword>
<dbReference type="EC" id="2.1.1.226" evidence="5"/>
<dbReference type="AlphaFoldDB" id="A0A1R3VEG0"/>
<dbReference type="Pfam" id="PF01728">
    <property type="entry name" value="FtsJ"/>
    <property type="match status" value="1"/>
</dbReference>
<proteinExistence type="inferred from homology"/>
<dbReference type="CDD" id="cd02440">
    <property type="entry name" value="AdoMet_MTases"/>
    <property type="match status" value="1"/>
</dbReference>
<dbReference type="Pfam" id="PF01479">
    <property type="entry name" value="S4"/>
    <property type="match status" value="1"/>
</dbReference>
<feature type="domain" description="RNA-binding S4" evidence="4">
    <location>
        <begin position="11"/>
        <end position="76"/>
    </location>
</feature>
<evidence type="ECO:0000259" key="4">
    <source>
        <dbReference type="SMART" id="SM00363"/>
    </source>
</evidence>
<dbReference type="PIRSF" id="PIRSF005578">
    <property type="entry name" value="TlyA"/>
    <property type="match status" value="1"/>
</dbReference>
<dbReference type="InterPro" id="IPR029063">
    <property type="entry name" value="SAM-dependent_MTases_sf"/>
</dbReference>
<evidence type="ECO:0000256" key="2">
    <source>
        <dbReference type="ARBA" id="ARBA00029460"/>
    </source>
</evidence>
<accession>A0A1R3VEG0</accession>
<dbReference type="CDD" id="cd00165">
    <property type="entry name" value="S4"/>
    <property type="match status" value="1"/>
</dbReference>
<evidence type="ECO:0000313" key="6">
    <source>
        <dbReference type="Proteomes" id="UP000188388"/>
    </source>
</evidence>
<dbReference type="PANTHER" id="PTHR32319">
    <property type="entry name" value="BACTERIAL HEMOLYSIN-LIKE PROTEIN"/>
    <property type="match status" value="1"/>
</dbReference>
<evidence type="ECO:0000256" key="3">
    <source>
        <dbReference type="PROSITE-ProRule" id="PRU00182"/>
    </source>
</evidence>
<sequence>MSTPLPASTRQRLDELLVARGLFPSRSRARDAIERGTVTVDGVIARKPGQTVRADCLIEVDDPAQGYVSRAALKLIAGLDYFGLDPAGSEALDVGASTGGFTQVLLGRGAAHVTAIDVGHGQIHPDIASDPRVTVIEGLNARDLSVADVADRIPDFIVSDVSFISLKLALPPALAIARSGAKAIFLVKPQFEAGREAIGKGGLLKDPYDAARIAGLLQDWLDRVPGWRSVGLHLSPIEGGDGNREFLLAGIKDAGVENRGVGGR</sequence>
<dbReference type="SUPFAM" id="SSF53335">
    <property type="entry name" value="S-adenosyl-L-methionine-dependent methyltransferases"/>
    <property type="match status" value="1"/>
</dbReference>
<dbReference type="RefSeq" id="WP_077381346.1">
    <property type="nucleotide sequence ID" value="NZ_FTPD01000045.1"/>
</dbReference>
<dbReference type="GO" id="GO:0008168">
    <property type="term" value="F:methyltransferase activity"/>
    <property type="evidence" value="ECO:0007669"/>
    <property type="project" value="UniProtKB-KW"/>
</dbReference>
<dbReference type="SMART" id="SM00363">
    <property type="entry name" value="S4"/>
    <property type="match status" value="1"/>
</dbReference>
<dbReference type="GO" id="GO:0032259">
    <property type="term" value="P:methylation"/>
    <property type="evidence" value="ECO:0007669"/>
    <property type="project" value="UniProtKB-KW"/>
</dbReference>
<dbReference type="InterPro" id="IPR036986">
    <property type="entry name" value="S4_RNA-bd_sf"/>
</dbReference>
<evidence type="ECO:0000256" key="1">
    <source>
        <dbReference type="ARBA" id="ARBA00022884"/>
    </source>
</evidence>